<feature type="transmembrane region" description="Helical" evidence="1">
    <location>
        <begin position="21"/>
        <end position="45"/>
    </location>
</feature>
<dbReference type="EMBL" id="JMCC02000228">
    <property type="protein sequence ID" value="KIG11590.1"/>
    <property type="molecule type" value="Genomic_DNA"/>
</dbReference>
<protein>
    <submittedName>
        <fullName evidence="2">Uncharacterized protein</fullName>
    </submittedName>
</protein>
<accession>A0A0C2CPD4</accession>
<proteinExistence type="predicted"/>
<keyword evidence="1" id="KW-0472">Membrane</keyword>
<sequence length="59" mass="6149">MDANPRRRPLAKTLQATGGELLLFALAGLVGLAIAQLAILTHVGFNAVAVASRIEFSGF</sequence>
<dbReference type="Proteomes" id="UP000031599">
    <property type="component" value="Unassembled WGS sequence"/>
</dbReference>
<dbReference type="AlphaFoldDB" id="A0A0C2CPD4"/>
<keyword evidence="1" id="KW-1133">Transmembrane helix</keyword>
<evidence type="ECO:0000313" key="2">
    <source>
        <dbReference type="EMBL" id="KIG11590.1"/>
    </source>
</evidence>
<dbReference type="RefSeq" id="WP_052559410.1">
    <property type="nucleotide sequence ID" value="NZ_JMCC02000228.1"/>
</dbReference>
<reference evidence="2 3" key="1">
    <citation type="submission" date="2014-12" db="EMBL/GenBank/DDBJ databases">
        <title>Genome assembly of Enhygromyxa salina DSM 15201.</title>
        <authorList>
            <person name="Sharma G."/>
            <person name="Subramanian S."/>
        </authorList>
    </citation>
    <scope>NUCLEOTIDE SEQUENCE [LARGE SCALE GENOMIC DNA]</scope>
    <source>
        <strain evidence="2 3">DSM 15201</strain>
    </source>
</reference>
<name>A0A0C2CPD4_9BACT</name>
<comment type="caution">
    <text evidence="2">The sequence shown here is derived from an EMBL/GenBank/DDBJ whole genome shotgun (WGS) entry which is preliminary data.</text>
</comment>
<evidence type="ECO:0000256" key="1">
    <source>
        <dbReference type="SAM" id="Phobius"/>
    </source>
</evidence>
<gene>
    <name evidence="2" type="ORF">DB30_03135</name>
</gene>
<evidence type="ECO:0000313" key="3">
    <source>
        <dbReference type="Proteomes" id="UP000031599"/>
    </source>
</evidence>
<organism evidence="2 3">
    <name type="scientific">Enhygromyxa salina</name>
    <dbReference type="NCBI Taxonomy" id="215803"/>
    <lineage>
        <taxon>Bacteria</taxon>
        <taxon>Pseudomonadati</taxon>
        <taxon>Myxococcota</taxon>
        <taxon>Polyangia</taxon>
        <taxon>Nannocystales</taxon>
        <taxon>Nannocystaceae</taxon>
        <taxon>Enhygromyxa</taxon>
    </lineage>
</organism>
<keyword evidence="1" id="KW-0812">Transmembrane</keyword>